<keyword evidence="2" id="KW-0255">Endonuclease</keyword>
<comment type="caution">
    <text evidence="2">The sequence shown here is derived from an EMBL/GenBank/DDBJ whole genome shotgun (WGS) entry which is preliminary data.</text>
</comment>
<keyword evidence="2" id="KW-0540">Nuclease</keyword>
<dbReference type="GO" id="GO:0004519">
    <property type="term" value="F:endonuclease activity"/>
    <property type="evidence" value="ECO:0007669"/>
    <property type="project" value="UniProtKB-KW"/>
</dbReference>
<feature type="region of interest" description="Disordered" evidence="1">
    <location>
        <begin position="1"/>
        <end position="34"/>
    </location>
</feature>
<protein>
    <submittedName>
        <fullName evidence="2">HNH endonuclease</fullName>
    </submittedName>
</protein>
<dbReference type="RefSeq" id="WP_330079608.1">
    <property type="nucleotide sequence ID" value="NZ_JAZDCU010000006.1"/>
</dbReference>
<reference evidence="2 3" key="1">
    <citation type="submission" date="2024-01" db="EMBL/GenBank/DDBJ databases">
        <title>Unpublished Manusciprt.</title>
        <authorList>
            <person name="Duman M."/>
            <person name="Valdes E.G."/>
            <person name="Ajmi N."/>
            <person name="Altun S."/>
            <person name="Saticioglu I.B."/>
        </authorList>
    </citation>
    <scope>NUCLEOTIDE SEQUENCE [LARGE SCALE GENOMIC DNA]</scope>
    <source>
        <strain evidence="2 3">120P</strain>
    </source>
</reference>
<dbReference type="Proteomes" id="UP001307839">
    <property type="component" value="Unassembled WGS sequence"/>
</dbReference>
<dbReference type="CDD" id="cd00085">
    <property type="entry name" value="HNHc"/>
    <property type="match status" value="1"/>
</dbReference>
<proteinExistence type="predicted"/>
<dbReference type="EMBL" id="JAZDQP010000007">
    <property type="protein sequence ID" value="MEE1867002.1"/>
    <property type="molecule type" value="Genomic_DNA"/>
</dbReference>
<keyword evidence="3" id="KW-1185">Reference proteome</keyword>
<sequence length="380" mass="41972">MEDTSAKAPEPDNNAAADDVTTSPGKGRNGDLKTGDERLLWGRAAGRCQRCNDDLSRDPLAWRAYNLAENAHIVASSVGGVRGTGEESAALADQIENHLLLCRKCHKIIDDKHRGEKLFPTDLLRKLKLDQEALVRRLMDLAKKPQSVAVYISAAVGDTRLQPIVINDINMAIVNAGLVPALSHPIHINLLSLLEVETLDSDPEFWIRANKLVRRELEAKVLESSHKRLSEVEHFSLFGMAPIPVLALLGSLIPDTRKAMVFEPIWREINPGREALRETIDIEVRQYDRDAATWSWPKERSQPWPLLGYRHLAGPQEQVGGDIAVLCEMSFPTHPELVTAALPDAPLYMLNSSTVSPNIIQALDTAEACRMARPPPASGL</sequence>
<evidence type="ECO:0000256" key="1">
    <source>
        <dbReference type="SAM" id="MobiDB-lite"/>
    </source>
</evidence>
<evidence type="ECO:0000313" key="2">
    <source>
        <dbReference type="EMBL" id="MEE1867002.1"/>
    </source>
</evidence>
<name>A0AB35WRD8_9PSED</name>
<dbReference type="AlphaFoldDB" id="A0AB35WRD8"/>
<accession>A0AB35WRD8</accession>
<evidence type="ECO:0000313" key="3">
    <source>
        <dbReference type="Proteomes" id="UP001307839"/>
    </source>
</evidence>
<gene>
    <name evidence="2" type="ORF">V0R53_11415</name>
</gene>
<dbReference type="InterPro" id="IPR003615">
    <property type="entry name" value="HNH_nuc"/>
</dbReference>
<keyword evidence="2" id="KW-0378">Hydrolase</keyword>
<organism evidence="2 3">
    <name type="scientific">Pseudomonas auratipiscis</name>
    <dbReference type="NCBI Taxonomy" id="3115853"/>
    <lineage>
        <taxon>Bacteria</taxon>
        <taxon>Pseudomonadati</taxon>
        <taxon>Pseudomonadota</taxon>
        <taxon>Gammaproteobacteria</taxon>
        <taxon>Pseudomonadales</taxon>
        <taxon>Pseudomonadaceae</taxon>
        <taxon>Pseudomonas</taxon>
    </lineage>
</organism>